<sequence length="226" mass="25183">MSVDCLVCGDHSDGQHFGISACRACAAFFRRSTVSGKEYTCRFSNCCQIGKDVRCMCRACRLRKCREKGMKANCVQRYRDELGKRSSFSRSVRKDSSDSLESGSPTSSTHTLSPPGPTATFFPSCSDGPSCSSTVSWTLAPSKTPLIDQMVSGYNHLLAERTRVHSVMTIPNGRKIYDPNRVGLEQANRASCLMTIRTEVPLVIEMLRTSFPPYYDFPPHQRVQRS</sequence>
<dbReference type="PROSITE" id="PS00031">
    <property type="entry name" value="NUCLEAR_REC_DBD_1"/>
    <property type="match status" value="1"/>
</dbReference>
<protein>
    <submittedName>
        <fullName evidence="13">Nuclear receptor domain-containing protein</fullName>
    </submittedName>
</protein>
<dbReference type="GO" id="GO:0005634">
    <property type="term" value="C:nucleus"/>
    <property type="evidence" value="ECO:0007669"/>
    <property type="project" value="UniProtKB-SubCell"/>
</dbReference>
<name>A0A1I8AW21_9BILA</name>
<dbReference type="WBParaSite" id="L893_g9517.t1">
    <property type="protein sequence ID" value="L893_g9517.t1"/>
    <property type="gene ID" value="L893_g9517"/>
</dbReference>
<evidence type="ECO:0000256" key="6">
    <source>
        <dbReference type="ARBA" id="ARBA00023125"/>
    </source>
</evidence>
<dbReference type="InterPro" id="IPR013088">
    <property type="entry name" value="Znf_NHR/GATA"/>
</dbReference>
<evidence type="ECO:0000256" key="10">
    <source>
        <dbReference type="SAM" id="MobiDB-lite"/>
    </source>
</evidence>
<keyword evidence="5" id="KW-0805">Transcription regulation</keyword>
<proteinExistence type="predicted"/>
<keyword evidence="3" id="KW-0863">Zinc-finger</keyword>
<keyword evidence="6" id="KW-0238">DNA-binding</keyword>
<evidence type="ECO:0000256" key="8">
    <source>
        <dbReference type="ARBA" id="ARBA00023170"/>
    </source>
</evidence>
<comment type="subcellular location">
    <subcellularLocation>
        <location evidence="1">Nucleus</location>
    </subcellularLocation>
</comment>
<evidence type="ECO:0000313" key="12">
    <source>
        <dbReference type="Proteomes" id="UP000095287"/>
    </source>
</evidence>
<dbReference type="SUPFAM" id="SSF57716">
    <property type="entry name" value="Glucocorticoid receptor-like (DNA-binding domain)"/>
    <property type="match status" value="1"/>
</dbReference>
<dbReference type="GO" id="GO:0008270">
    <property type="term" value="F:zinc ion binding"/>
    <property type="evidence" value="ECO:0007669"/>
    <property type="project" value="UniProtKB-KW"/>
</dbReference>
<evidence type="ECO:0000256" key="4">
    <source>
        <dbReference type="ARBA" id="ARBA00022833"/>
    </source>
</evidence>
<dbReference type="SMART" id="SM00399">
    <property type="entry name" value="ZnF_C4"/>
    <property type="match status" value="1"/>
</dbReference>
<evidence type="ECO:0000256" key="9">
    <source>
        <dbReference type="ARBA" id="ARBA00023242"/>
    </source>
</evidence>
<evidence type="ECO:0000259" key="11">
    <source>
        <dbReference type="PROSITE" id="PS51030"/>
    </source>
</evidence>
<dbReference type="InterPro" id="IPR049636">
    <property type="entry name" value="HNF4-like_DBD"/>
</dbReference>
<feature type="compositionally biased region" description="Low complexity" evidence="10">
    <location>
        <begin position="102"/>
        <end position="113"/>
    </location>
</feature>
<evidence type="ECO:0000256" key="1">
    <source>
        <dbReference type="ARBA" id="ARBA00004123"/>
    </source>
</evidence>
<dbReference type="InterPro" id="IPR001628">
    <property type="entry name" value="Znf_hrmn_rcpt"/>
</dbReference>
<dbReference type="PANTHER" id="PTHR46011">
    <property type="entry name" value="NUCLEAR HORMONE RECEPTOR FAMILY MEMBER NHR-86-RELATED"/>
    <property type="match status" value="1"/>
</dbReference>
<dbReference type="CDD" id="cd06960">
    <property type="entry name" value="NR_DBD_HNF4A"/>
    <property type="match status" value="1"/>
</dbReference>
<dbReference type="Proteomes" id="UP000095287">
    <property type="component" value="Unplaced"/>
</dbReference>
<dbReference type="GO" id="GO:0000978">
    <property type="term" value="F:RNA polymerase II cis-regulatory region sequence-specific DNA binding"/>
    <property type="evidence" value="ECO:0007669"/>
    <property type="project" value="InterPro"/>
</dbReference>
<evidence type="ECO:0000256" key="2">
    <source>
        <dbReference type="ARBA" id="ARBA00022723"/>
    </source>
</evidence>
<feature type="domain" description="Nuclear receptor" evidence="11">
    <location>
        <begin position="2"/>
        <end position="77"/>
    </location>
</feature>
<dbReference type="GO" id="GO:0003700">
    <property type="term" value="F:DNA-binding transcription factor activity"/>
    <property type="evidence" value="ECO:0007669"/>
    <property type="project" value="InterPro"/>
</dbReference>
<evidence type="ECO:0000256" key="3">
    <source>
        <dbReference type="ARBA" id="ARBA00022771"/>
    </source>
</evidence>
<evidence type="ECO:0000256" key="5">
    <source>
        <dbReference type="ARBA" id="ARBA00023015"/>
    </source>
</evidence>
<accession>A0A1I8AW21</accession>
<reference evidence="13" key="1">
    <citation type="submission" date="2016-11" db="UniProtKB">
        <authorList>
            <consortium name="WormBaseParasite"/>
        </authorList>
    </citation>
    <scope>IDENTIFICATION</scope>
</reference>
<dbReference type="PRINTS" id="PR00047">
    <property type="entry name" value="STROIDFINGER"/>
</dbReference>
<organism evidence="12 13">
    <name type="scientific">Steinernema glaseri</name>
    <dbReference type="NCBI Taxonomy" id="37863"/>
    <lineage>
        <taxon>Eukaryota</taxon>
        <taxon>Metazoa</taxon>
        <taxon>Ecdysozoa</taxon>
        <taxon>Nematoda</taxon>
        <taxon>Chromadorea</taxon>
        <taxon>Rhabditida</taxon>
        <taxon>Tylenchina</taxon>
        <taxon>Panagrolaimomorpha</taxon>
        <taxon>Strongyloidoidea</taxon>
        <taxon>Steinernematidae</taxon>
        <taxon>Steinernema</taxon>
    </lineage>
</organism>
<dbReference type="PROSITE" id="PS51030">
    <property type="entry name" value="NUCLEAR_REC_DBD_2"/>
    <property type="match status" value="1"/>
</dbReference>
<evidence type="ECO:0000256" key="7">
    <source>
        <dbReference type="ARBA" id="ARBA00023163"/>
    </source>
</evidence>
<dbReference type="Pfam" id="PF00105">
    <property type="entry name" value="zf-C4"/>
    <property type="match status" value="1"/>
</dbReference>
<keyword evidence="2" id="KW-0479">Metal-binding</keyword>
<feature type="region of interest" description="Disordered" evidence="10">
    <location>
        <begin position="86"/>
        <end position="115"/>
    </location>
</feature>
<dbReference type="AlphaFoldDB" id="A0A1I8AW21"/>
<keyword evidence="12" id="KW-1185">Reference proteome</keyword>
<evidence type="ECO:0000313" key="13">
    <source>
        <dbReference type="WBParaSite" id="L893_g9517.t1"/>
    </source>
</evidence>
<keyword evidence="7" id="KW-0804">Transcription</keyword>
<dbReference type="Gene3D" id="3.30.50.10">
    <property type="entry name" value="Erythroid Transcription Factor GATA-1, subunit A"/>
    <property type="match status" value="1"/>
</dbReference>
<keyword evidence="8" id="KW-0675">Receptor</keyword>
<keyword evidence="9" id="KW-0539">Nucleus</keyword>
<keyword evidence="4" id="KW-0862">Zinc</keyword>